<dbReference type="RefSeq" id="WP_131285439.1">
    <property type="nucleotide sequence ID" value="NZ_SJKA01000002.1"/>
</dbReference>
<gene>
    <name evidence="2" type="ORF">E0H50_05445</name>
</gene>
<proteinExistence type="predicted"/>
<protein>
    <submittedName>
        <fullName evidence="2">Uncharacterized protein</fullName>
    </submittedName>
</protein>
<evidence type="ECO:0000256" key="1">
    <source>
        <dbReference type="SAM" id="Phobius"/>
    </source>
</evidence>
<keyword evidence="3" id="KW-1185">Reference proteome</keyword>
<comment type="caution">
    <text evidence="2">The sequence shown here is derived from an EMBL/GenBank/DDBJ whole genome shotgun (WGS) entry which is preliminary data.</text>
</comment>
<dbReference type="Proteomes" id="UP000292695">
    <property type="component" value="Unassembled WGS sequence"/>
</dbReference>
<keyword evidence="1" id="KW-1133">Transmembrane helix</keyword>
<evidence type="ECO:0000313" key="3">
    <source>
        <dbReference type="Proteomes" id="UP000292695"/>
    </source>
</evidence>
<evidence type="ECO:0000313" key="2">
    <source>
        <dbReference type="EMBL" id="TCC39380.1"/>
    </source>
</evidence>
<feature type="transmembrane region" description="Helical" evidence="1">
    <location>
        <begin position="12"/>
        <end position="34"/>
    </location>
</feature>
<dbReference type="AlphaFoldDB" id="A0A4R0J1Y0"/>
<sequence length="64" mass="7318">MNNEPQRWLDRLVSACVSVFMGALALYGAVWLLSQVWTELLVIVVVVVTAVVAIAVWRFRQSRW</sequence>
<keyword evidence="1" id="KW-0812">Transmembrane</keyword>
<name>A0A4R0J1Y0_9ACTN</name>
<organism evidence="2 3">
    <name type="scientific">Kribbella sindirgiensis</name>
    <dbReference type="NCBI Taxonomy" id="1124744"/>
    <lineage>
        <taxon>Bacteria</taxon>
        <taxon>Bacillati</taxon>
        <taxon>Actinomycetota</taxon>
        <taxon>Actinomycetes</taxon>
        <taxon>Propionibacteriales</taxon>
        <taxon>Kribbellaceae</taxon>
        <taxon>Kribbella</taxon>
    </lineage>
</organism>
<reference evidence="2 3" key="1">
    <citation type="submission" date="2019-02" db="EMBL/GenBank/DDBJ databases">
        <title>Kribbella capetownensis sp. nov. and Kribbella speibonae sp. nov., isolated from soil.</title>
        <authorList>
            <person name="Curtis S.M."/>
            <person name="Norton I."/>
            <person name="Everest G.J."/>
            <person name="Meyers P.R."/>
        </authorList>
    </citation>
    <scope>NUCLEOTIDE SEQUENCE [LARGE SCALE GENOMIC DNA]</scope>
    <source>
        <strain evidence="2 3">DSM 27082</strain>
    </source>
</reference>
<dbReference type="EMBL" id="SJKA01000002">
    <property type="protein sequence ID" value="TCC39380.1"/>
    <property type="molecule type" value="Genomic_DNA"/>
</dbReference>
<feature type="transmembrane region" description="Helical" evidence="1">
    <location>
        <begin position="40"/>
        <end position="59"/>
    </location>
</feature>
<accession>A0A4R0J1Y0</accession>
<dbReference type="OrthoDB" id="4377954at2"/>
<keyword evidence="1" id="KW-0472">Membrane</keyword>